<dbReference type="EMBL" id="CAAE01013813">
    <property type="protein sequence ID" value="CAF95509.1"/>
    <property type="molecule type" value="Genomic_DNA"/>
</dbReference>
<gene>
    <name evidence="1" type="ORF">GSTENG00012200001</name>
</gene>
<protein>
    <submittedName>
        <fullName evidence="1">(spotted green pufferfish) hypothetical protein</fullName>
    </submittedName>
</protein>
<sequence length="89" mass="9383">IADVLRGRASHHVKVPDHCVSVCDISLAETAIVSVPIRELALQFSQITVQLSKNVGGVKIVATTGGTNLRDDKTGTVLPLILVTAVQVQ</sequence>
<reference evidence="1" key="2">
    <citation type="submission" date="2004-02" db="EMBL/GenBank/DDBJ databases">
        <authorList>
            <consortium name="Genoscope"/>
            <consortium name="Whitehead Institute Centre for Genome Research"/>
        </authorList>
    </citation>
    <scope>NUCLEOTIDE SEQUENCE</scope>
</reference>
<organism evidence="1">
    <name type="scientific">Tetraodon nigroviridis</name>
    <name type="common">Spotted green pufferfish</name>
    <name type="synonym">Chelonodon nigroviridis</name>
    <dbReference type="NCBI Taxonomy" id="99883"/>
    <lineage>
        <taxon>Eukaryota</taxon>
        <taxon>Metazoa</taxon>
        <taxon>Chordata</taxon>
        <taxon>Craniata</taxon>
        <taxon>Vertebrata</taxon>
        <taxon>Euteleostomi</taxon>
        <taxon>Actinopterygii</taxon>
        <taxon>Neopterygii</taxon>
        <taxon>Teleostei</taxon>
        <taxon>Neoteleostei</taxon>
        <taxon>Acanthomorphata</taxon>
        <taxon>Eupercaria</taxon>
        <taxon>Tetraodontiformes</taxon>
        <taxon>Tetradontoidea</taxon>
        <taxon>Tetraodontidae</taxon>
        <taxon>Tetraodon</taxon>
    </lineage>
</organism>
<feature type="non-terminal residue" evidence="1">
    <location>
        <position position="89"/>
    </location>
</feature>
<comment type="caution">
    <text evidence="1">The sequence shown here is derived from an EMBL/GenBank/DDBJ whole genome shotgun (WGS) entry which is preliminary data.</text>
</comment>
<dbReference type="KEGG" id="tng:GSTEN00012200G001"/>
<accession>Q4SV23</accession>
<reference evidence="1" key="1">
    <citation type="journal article" date="2004" name="Nature">
        <title>Genome duplication in the teleost fish Tetraodon nigroviridis reveals the early vertebrate proto-karyotype.</title>
        <authorList>
            <person name="Jaillon O."/>
            <person name="Aury J.-M."/>
            <person name="Brunet F."/>
            <person name="Petit J.-L."/>
            <person name="Stange-Thomann N."/>
            <person name="Mauceli E."/>
            <person name="Bouneau L."/>
            <person name="Fischer C."/>
            <person name="Ozouf-Costaz C."/>
            <person name="Bernot A."/>
            <person name="Nicaud S."/>
            <person name="Jaffe D."/>
            <person name="Fisher S."/>
            <person name="Lutfalla G."/>
            <person name="Dossat C."/>
            <person name="Segurens B."/>
            <person name="Dasilva C."/>
            <person name="Salanoubat M."/>
            <person name="Levy M."/>
            <person name="Boudet N."/>
            <person name="Castellano S."/>
            <person name="Anthouard V."/>
            <person name="Jubin C."/>
            <person name="Castelli V."/>
            <person name="Katinka M."/>
            <person name="Vacherie B."/>
            <person name="Biemont C."/>
            <person name="Skalli Z."/>
            <person name="Cattolico L."/>
            <person name="Poulain J."/>
            <person name="De Berardinis V."/>
            <person name="Cruaud C."/>
            <person name="Duprat S."/>
            <person name="Brottier P."/>
            <person name="Coutanceau J.-P."/>
            <person name="Gouzy J."/>
            <person name="Parra G."/>
            <person name="Lardier G."/>
            <person name="Chapple C."/>
            <person name="McKernan K.J."/>
            <person name="McEwan P."/>
            <person name="Bosak S."/>
            <person name="Kellis M."/>
            <person name="Volff J.-N."/>
            <person name="Guigo R."/>
            <person name="Zody M.C."/>
            <person name="Mesirov J."/>
            <person name="Lindblad-Toh K."/>
            <person name="Birren B."/>
            <person name="Nusbaum C."/>
            <person name="Kahn D."/>
            <person name="Robinson-Rechavi M."/>
            <person name="Laudet V."/>
            <person name="Schachter V."/>
            <person name="Quetier F."/>
            <person name="Saurin W."/>
            <person name="Scarpelli C."/>
            <person name="Wincker P."/>
            <person name="Lander E.S."/>
            <person name="Weissenbach J."/>
            <person name="Roest Crollius H."/>
        </authorList>
    </citation>
    <scope>NUCLEOTIDE SEQUENCE [LARGE SCALE GENOMIC DNA]</scope>
</reference>
<evidence type="ECO:0000313" key="1">
    <source>
        <dbReference type="EMBL" id="CAF95509.1"/>
    </source>
</evidence>
<dbReference type="AlphaFoldDB" id="Q4SV23"/>
<name>Q4SV23_TETNG</name>
<dbReference type="Gene3D" id="3.40.50.300">
    <property type="entry name" value="P-loop containing nucleotide triphosphate hydrolases"/>
    <property type="match status" value="1"/>
</dbReference>
<proteinExistence type="predicted"/>
<dbReference type="InterPro" id="IPR027417">
    <property type="entry name" value="P-loop_NTPase"/>
</dbReference>